<dbReference type="InterPro" id="IPR027417">
    <property type="entry name" value="P-loop_NTPase"/>
</dbReference>
<organism evidence="1 2">
    <name type="scientific">Streptomyces chryseus</name>
    <dbReference type="NCBI Taxonomy" id="68186"/>
    <lineage>
        <taxon>Bacteria</taxon>
        <taxon>Bacillati</taxon>
        <taxon>Actinomycetota</taxon>
        <taxon>Actinomycetes</taxon>
        <taxon>Kitasatosporales</taxon>
        <taxon>Streptomycetaceae</taxon>
        <taxon>Streptomyces</taxon>
    </lineage>
</organism>
<comment type="caution">
    <text evidence="1">The sequence shown here is derived from an EMBL/GenBank/DDBJ whole genome shotgun (WGS) entry which is preliminary data.</text>
</comment>
<accession>A0ABQ3EAN0</accession>
<evidence type="ECO:0008006" key="3">
    <source>
        <dbReference type="Google" id="ProtNLM"/>
    </source>
</evidence>
<reference evidence="2" key="1">
    <citation type="journal article" date="2019" name="Int. J. Syst. Evol. Microbiol.">
        <title>The Global Catalogue of Microorganisms (GCM) 10K type strain sequencing project: providing services to taxonomists for standard genome sequencing and annotation.</title>
        <authorList>
            <consortium name="The Broad Institute Genomics Platform"/>
            <consortium name="The Broad Institute Genome Sequencing Center for Infectious Disease"/>
            <person name="Wu L."/>
            <person name="Ma J."/>
        </authorList>
    </citation>
    <scope>NUCLEOTIDE SEQUENCE [LARGE SCALE GENOMIC DNA]</scope>
    <source>
        <strain evidence="2">JCM 4737</strain>
    </source>
</reference>
<dbReference type="PANTHER" id="PTHR19959:SF119">
    <property type="entry name" value="FUNGAL LIPASE-LIKE DOMAIN-CONTAINING PROTEIN"/>
    <property type="match status" value="1"/>
</dbReference>
<evidence type="ECO:0000313" key="1">
    <source>
        <dbReference type="EMBL" id="GHB31449.1"/>
    </source>
</evidence>
<proteinExistence type="predicted"/>
<dbReference type="EMBL" id="BMVO01000040">
    <property type="protein sequence ID" value="GHB31449.1"/>
    <property type="molecule type" value="Genomic_DNA"/>
</dbReference>
<name>A0ABQ3EAN0_9ACTN</name>
<dbReference type="SUPFAM" id="SSF52540">
    <property type="entry name" value="P-loop containing nucleoside triphosphate hydrolases"/>
    <property type="match status" value="1"/>
</dbReference>
<gene>
    <name evidence="1" type="ORF">GCM10010346_63580</name>
</gene>
<dbReference type="Pfam" id="PF13365">
    <property type="entry name" value="Trypsin_2"/>
    <property type="match status" value="1"/>
</dbReference>
<sequence>MFGSGHLVADRLVLTAAHVAGAVADTVEVRLGVQIVTGSVVWQASAADDASSPPDAALIEIDDAGYQPADLPPVRWGRLVGRGTAVGCTATGFPDALVAPDGRARSEQLHGEIMPLTRDADGLVDVRPASWPEPGATGGSLWSGMSGAAVLSGSGQLTVAIVIEIAENFGDRRLTALTVDALRHDRSFTSLVEQHTGRPFLLEPVELEETLRPWYRSTRPQSPIALLRPEYEVVPFHGRAQTLDRLVSWCESGRQVGGLLIHAGGGTGKTRLARELARTMYQKGWVVGELSDAECTFGPFTRLAHPALVLVDYAESRAENVAALLRHIAEHPGQHPVRVLILSRSAGPWWTRLSDDDIVAATLPDEPEELGGLEFSLDSDDRLTALADAFDTALRQVPGYEDHQGRTPAFQLPWTLEPIRAHHPLTLHTAVLASVLTGPDSGEEPPSPARIMLRHEKKYWNRLAVERSLGHPETREAALVFGLLCGAHSRQGAAQTVGLLPGFRSDSAEEARRALAHWIATLYPPADPRAEYWGQLSPDWLFEYLLATTMADEPDLLDNLARLADDGTQTCLTEAQLSRAVTVLTAAAAHPGEAAAAVRRKLIELVALHNDVFLPFACHVSTSAQYPEPLLTALKVLVDHPSAELPHLYQIRSFMPPVGGVLTGLGVAVQRRIIAVLRAAPPETEDQQRELAAALSLLGTYLARADRVEEAAAASGEAVTIHRSLHEGHTESQDLALALTSHATNLARLGDHTESYRICQEVVDVLEHSDLARGDRRMFMAVALNNIFLHHEEHGDLEQANEALTRAIGFQREELTDGADHFALDTLAQLLTNQGRILEQLGQPAEALAAHEECVEIWRRLYRAAPGAYADRFQAQAMLLAGLHEAEGRHTEAAALYGQASEALTRLPLHDPEKQLRLGAALQLQAQELSRARAPFASAVHVLERSCAVLGRLFRSDPEIGARHYFAVLKTFIQGTQLVAEDIDIRPYMAEVAGVLDHIVGQWEAAGHVPDDPATVPDLAMYVAWAVDDGDPGAAIRLCERVEALATDGLDETGRLDRQSMQGSVMMMRAKALARRGDVPEAVEVAKAAAERLAQRATPENHWPAFVAVEGLLDMALRVSPADAPHEIIALNRAGSAIALRHVAETPEVWAPMLANHMAQQARTHARLGEHEAAAALFEQTLGYVRGLTDSPEDGSDNRFVLFDVRLKSTGPSRHESLDEILSMYLVELRSLGRIADFLAALAELVELRRRLWEADERAERALSYAWIARVQAEALLDSDQPEAAATAARTAMAVARGLSDTDDAVQENRALILHDSAIVLVKTDAIEDAVTSISACVGIYRTAYEPSPTALASALGDLSAILGTAGRTEEARTAGDQALALWRDLAAGDADELYNLAVCLHNQALAREQGGFEDEARELRAEFEALIAQETE</sequence>
<dbReference type="SUPFAM" id="SSF50494">
    <property type="entry name" value="Trypsin-like serine proteases"/>
    <property type="match status" value="1"/>
</dbReference>
<dbReference type="InterPro" id="IPR009003">
    <property type="entry name" value="Peptidase_S1_PA"/>
</dbReference>
<dbReference type="PANTHER" id="PTHR19959">
    <property type="entry name" value="KINESIN LIGHT CHAIN"/>
    <property type="match status" value="1"/>
</dbReference>
<dbReference type="Proteomes" id="UP000599437">
    <property type="component" value="Unassembled WGS sequence"/>
</dbReference>
<dbReference type="SUPFAM" id="SSF48452">
    <property type="entry name" value="TPR-like"/>
    <property type="match status" value="3"/>
</dbReference>
<dbReference type="InterPro" id="IPR019734">
    <property type="entry name" value="TPR_rpt"/>
</dbReference>
<dbReference type="InterPro" id="IPR011990">
    <property type="entry name" value="TPR-like_helical_dom_sf"/>
</dbReference>
<dbReference type="Pfam" id="PF13374">
    <property type="entry name" value="TPR_10"/>
    <property type="match status" value="1"/>
</dbReference>
<dbReference type="Gene3D" id="1.25.40.10">
    <property type="entry name" value="Tetratricopeptide repeat domain"/>
    <property type="match status" value="3"/>
</dbReference>
<dbReference type="Gene3D" id="3.40.50.300">
    <property type="entry name" value="P-loop containing nucleotide triphosphate hydrolases"/>
    <property type="match status" value="1"/>
</dbReference>
<protein>
    <recommendedName>
        <fullName evidence="3">Tetratricopeptide repeat protein</fullName>
    </recommendedName>
</protein>
<keyword evidence="2" id="KW-1185">Reference proteome</keyword>
<evidence type="ECO:0000313" key="2">
    <source>
        <dbReference type="Proteomes" id="UP000599437"/>
    </source>
</evidence>
<dbReference type="SMART" id="SM00028">
    <property type="entry name" value="TPR"/>
    <property type="match status" value="5"/>
</dbReference>